<keyword evidence="2" id="KW-0238">DNA-binding</keyword>
<reference evidence="5 6" key="1">
    <citation type="journal article" date="2017" name="Elife">
        <title>Extensive horizontal gene transfer in cheese-associated bacteria.</title>
        <authorList>
            <person name="Bonham K.S."/>
            <person name="Wolfe B.E."/>
            <person name="Dutton R.J."/>
        </authorList>
    </citation>
    <scope>NUCLEOTIDE SEQUENCE [LARGE SCALE GENOMIC DNA]</scope>
    <source>
        <strain evidence="5 6">JB5</strain>
    </source>
</reference>
<sequence>MSQDPGSLESMLGYQLKHLQSVLRSRMDEALRPLDLSTPQYACLELLKRSPGASNSELARGGFVTRQTMNTMLRGLQDRGLVTRPEKATSGRALPTTLTEKGEEALAGAVARVEEISALMVSPLDDSQTRLLAEALDLCIGALSSDAS</sequence>
<accession>A0A2A3X240</accession>
<dbReference type="AlphaFoldDB" id="A0A2A3X240"/>
<evidence type="ECO:0000256" key="3">
    <source>
        <dbReference type="ARBA" id="ARBA00023163"/>
    </source>
</evidence>
<dbReference type="InterPro" id="IPR036390">
    <property type="entry name" value="WH_DNA-bd_sf"/>
</dbReference>
<comment type="caution">
    <text evidence="5">The sequence shown here is derived from an EMBL/GenBank/DDBJ whole genome shotgun (WGS) entry which is preliminary data.</text>
</comment>
<proteinExistence type="predicted"/>
<dbReference type="SUPFAM" id="SSF46785">
    <property type="entry name" value="Winged helix' DNA-binding domain"/>
    <property type="match status" value="1"/>
</dbReference>
<dbReference type="EMBL" id="NRGX01000001">
    <property type="protein sequence ID" value="PCC18244.1"/>
    <property type="molecule type" value="Genomic_DNA"/>
</dbReference>
<feature type="domain" description="HTH marR-type" evidence="4">
    <location>
        <begin position="9"/>
        <end position="141"/>
    </location>
</feature>
<evidence type="ECO:0000256" key="2">
    <source>
        <dbReference type="ARBA" id="ARBA00023125"/>
    </source>
</evidence>
<dbReference type="InterPro" id="IPR000835">
    <property type="entry name" value="HTH_MarR-typ"/>
</dbReference>
<protein>
    <submittedName>
        <fullName evidence="5">MarR family transcriptional regulator</fullName>
    </submittedName>
</protein>
<organism evidence="5 6">
    <name type="scientific">Brevibacterium aurantiacum</name>
    <dbReference type="NCBI Taxonomy" id="273384"/>
    <lineage>
        <taxon>Bacteria</taxon>
        <taxon>Bacillati</taxon>
        <taxon>Actinomycetota</taxon>
        <taxon>Actinomycetes</taxon>
        <taxon>Micrococcales</taxon>
        <taxon>Brevibacteriaceae</taxon>
        <taxon>Brevibacterium</taxon>
    </lineage>
</organism>
<dbReference type="InterPro" id="IPR036388">
    <property type="entry name" value="WH-like_DNA-bd_sf"/>
</dbReference>
<evidence type="ECO:0000313" key="6">
    <source>
        <dbReference type="Proteomes" id="UP000218377"/>
    </source>
</evidence>
<name>A0A2A3X240_BREAU</name>
<dbReference type="GO" id="GO:0003700">
    <property type="term" value="F:DNA-binding transcription factor activity"/>
    <property type="evidence" value="ECO:0007669"/>
    <property type="project" value="InterPro"/>
</dbReference>
<dbReference type="Gene3D" id="1.10.10.10">
    <property type="entry name" value="Winged helix-like DNA-binding domain superfamily/Winged helix DNA-binding domain"/>
    <property type="match status" value="1"/>
</dbReference>
<dbReference type="GO" id="GO:0003677">
    <property type="term" value="F:DNA binding"/>
    <property type="evidence" value="ECO:0007669"/>
    <property type="project" value="UniProtKB-KW"/>
</dbReference>
<dbReference type="Proteomes" id="UP000218377">
    <property type="component" value="Unassembled WGS sequence"/>
</dbReference>
<evidence type="ECO:0000313" key="5">
    <source>
        <dbReference type="EMBL" id="PCC18244.1"/>
    </source>
</evidence>
<keyword evidence="1" id="KW-0805">Transcription regulation</keyword>
<dbReference type="SMART" id="SM00347">
    <property type="entry name" value="HTH_MARR"/>
    <property type="match status" value="1"/>
</dbReference>
<dbReference type="PANTHER" id="PTHR42756:SF1">
    <property type="entry name" value="TRANSCRIPTIONAL REPRESSOR OF EMRAB OPERON"/>
    <property type="match status" value="1"/>
</dbReference>
<dbReference type="PANTHER" id="PTHR42756">
    <property type="entry name" value="TRANSCRIPTIONAL REGULATOR, MARR"/>
    <property type="match status" value="1"/>
</dbReference>
<dbReference type="RefSeq" id="WP_096157859.1">
    <property type="nucleotide sequence ID" value="NZ_NRGX01000001.1"/>
</dbReference>
<evidence type="ECO:0000256" key="1">
    <source>
        <dbReference type="ARBA" id="ARBA00023015"/>
    </source>
</evidence>
<evidence type="ECO:0000259" key="4">
    <source>
        <dbReference type="PROSITE" id="PS50995"/>
    </source>
</evidence>
<dbReference type="PROSITE" id="PS50995">
    <property type="entry name" value="HTH_MARR_2"/>
    <property type="match status" value="1"/>
</dbReference>
<dbReference type="Pfam" id="PF12802">
    <property type="entry name" value="MarR_2"/>
    <property type="match status" value="1"/>
</dbReference>
<gene>
    <name evidence="5" type="ORF">CIK79_08065</name>
</gene>
<keyword evidence="3" id="KW-0804">Transcription</keyword>